<dbReference type="AntiFam" id="ANF00095">
    <property type="entry name" value="Shadow ORF (opposite ABC transporters)"/>
</dbReference>
<dbReference type="Proteomes" id="UP000319824">
    <property type="component" value="Unassembled WGS sequence"/>
</dbReference>
<reference evidence="2 3" key="1">
    <citation type="submission" date="2019-06" db="EMBL/GenBank/DDBJ databases">
        <title>Pac Bio to generate improved reference genome sequences for organisms with transposon mutant libraries (support for FEBA project).</title>
        <authorList>
            <person name="Blow M."/>
        </authorList>
    </citation>
    <scope>NUCLEOTIDE SEQUENCE [LARGE SCALE GENOMIC DNA]</scope>
    <source>
        <strain evidence="2 3">USDA 1844</strain>
    </source>
</reference>
<feature type="compositionally biased region" description="Basic and acidic residues" evidence="1">
    <location>
        <begin position="96"/>
        <end position="107"/>
    </location>
</feature>
<sequence>MGIAASKVTELHEFERLGHLVFPFVSRQVAHLQRKSDVFGYSHVRKERVALEHHADVAPVRRELRDVPPADDDAPGAWRLKAGYHGQKRRLSRARGPKDRNEFSSFDLKRHASNRGMGAILLTCAVDEYGGTDQVYSSYRI</sequence>
<name>A0A559THL2_9HYPH</name>
<proteinExistence type="predicted"/>
<organism evidence="2 3">
    <name type="scientific">Rhizobium mongolense USDA 1844</name>
    <dbReference type="NCBI Taxonomy" id="1079460"/>
    <lineage>
        <taxon>Bacteria</taxon>
        <taxon>Pseudomonadati</taxon>
        <taxon>Pseudomonadota</taxon>
        <taxon>Alphaproteobacteria</taxon>
        <taxon>Hyphomicrobiales</taxon>
        <taxon>Rhizobiaceae</taxon>
        <taxon>Rhizobium/Agrobacterium group</taxon>
        <taxon>Rhizobium</taxon>
    </lineage>
</organism>
<dbReference type="AlphaFoldDB" id="A0A559THL2"/>
<feature type="region of interest" description="Disordered" evidence="1">
    <location>
        <begin position="84"/>
        <end position="107"/>
    </location>
</feature>
<dbReference type="EMBL" id="VISO01000002">
    <property type="protein sequence ID" value="TVZ74084.1"/>
    <property type="molecule type" value="Genomic_DNA"/>
</dbReference>
<evidence type="ECO:0000256" key="1">
    <source>
        <dbReference type="SAM" id="MobiDB-lite"/>
    </source>
</evidence>
<comment type="caution">
    <text evidence="2">The sequence shown here is derived from an EMBL/GenBank/DDBJ whole genome shotgun (WGS) entry which is preliminary data.</text>
</comment>
<evidence type="ECO:0000313" key="3">
    <source>
        <dbReference type="Proteomes" id="UP000319824"/>
    </source>
</evidence>
<protein>
    <submittedName>
        <fullName evidence="2">Uncharacterized protein</fullName>
    </submittedName>
</protein>
<accession>A0A559THL2</accession>
<gene>
    <name evidence="2" type="ORF">BCL32_2395</name>
</gene>
<evidence type="ECO:0000313" key="2">
    <source>
        <dbReference type="EMBL" id="TVZ74084.1"/>
    </source>
</evidence>
<feature type="compositionally biased region" description="Basic residues" evidence="1">
    <location>
        <begin position="86"/>
        <end position="95"/>
    </location>
</feature>